<comment type="caution">
    <text evidence="1">The sequence shown here is derived from an EMBL/GenBank/DDBJ whole genome shotgun (WGS) entry which is preliminary data.</text>
</comment>
<keyword evidence="2" id="KW-1185">Reference proteome</keyword>
<name>A0A9N9P999_9GLOM</name>
<dbReference type="EMBL" id="CAJVPY010055528">
    <property type="protein sequence ID" value="CAG8817638.1"/>
    <property type="molecule type" value="Genomic_DNA"/>
</dbReference>
<reference evidence="1" key="1">
    <citation type="submission" date="2021-06" db="EMBL/GenBank/DDBJ databases">
        <authorList>
            <person name="Kallberg Y."/>
            <person name="Tangrot J."/>
            <person name="Rosling A."/>
        </authorList>
    </citation>
    <scope>NUCLEOTIDE SEQUENCE</scope>
    <source>
        <strain evidence="1">MA453B</strain>
    </source>
</reference>
<dbReference type="AlphaFoldDB" id="A0A9N9P999"/>
<evidence type="ECO:0000313" key="1">
    <source>
        <dbReference type="EMBL" id="CAG8817638.1"/>
    </source>
</evidence>
<organism evidence="1 2">
    <name type="scientific">Dentiscutata erythropus</name>
    <dbReference type="NCBI Taxonomy" id="1348616"/>
    <lineage>
        <taxon>Eukaryota</taxon>
        <taxon>Fungi</taxon>
        <taxon>Fungi incertae sedis</taxon>
        <taxon>Mucoromycota</taxon>
        <taxon>Glomeromycotina</taxon>
        <taxon>Glomeromycetes</taxon>
        <taxon>Diversisporales</taxon>
        <taxon>Gigasporaceae</taxon>
        <taxon>Dentiscutata</taxon>
    </lineage>
</organism>
<protein>
    <submittedName>
        <fullName evidence="1">18788_t:CDS:1</fullName>
    </submittedName>
</protein>
<dbReference type="Proteomes" id="UP000789405">
    <property type="component" value="Unassembled WGS sequence"/>
</dbReference>
<sequence length="55" mass="6193">STNSESGIGYESTLNDELYRVHDNITFMSTNSGSGICYESSLNDKFHIEFTTTFM</sequence>
<gene>
    <name evidence="1" type="ORF">DERYTH_LOCUS26471</name>
</gene>
<feature type="non-terminal residue" evidence="1">
    <location>
        <position position="55"/>
    </location>
</feature>
<accession>A0A9N9P999</accession>
<proteinExistence type="predicted"/>
<evidence type="ECO:0000313" key="2">
    <source>
        <dbReference type="Proteomes" id="UP000789405"/>
    </source>
</evidence>